<dbReference type="InterPro" id="IPR025164">
    <property type="entry name" value="Toastrack_DUF4097"/>
</dbReference>
<keyword evidence="1" id="KW-1133">Transmembrane helix</keyword>
<organism evidence="3 4">
    <name type="scientific">Luoshenia tenuis</name>
    <dbReference type="NCBI Taxonomy" id="2763654"/>
    <lineage>
        <taxon>Bacteria</taxon>
        <taxon>Bacillati</taxon>
        <taxon>Bacillota</taxon>
        <taxon>Clostridia</taxon>
        <taxon>Christensenellales</taxon>
        <taxon>Christensenellaceae</taxon>
        <taxon>Luoshenia</taxon>
    </lineage>
</organism>
<reference evidence="3" key="1">
    <citation type="submission" date="2020-08" db="EMBL/GenBank/DDBJ databases">
        <title>Genome public.</title>
        <authorList>
            <person name="Liu C."/>
            <person name="Sun Q."/>
        </authorList>
    </citation>
    <scope>NUCLEOTIDE SEQUENCE</scope>
    <source>
        <strain evidence="3">NSJ-44</strain>
    </source>
</reference>
<evidence type="ECO:0000256" key="1">
    <source>
        <dbReference type="SAM" id="Phobius"/>
    </source>
</evidence>
<dbReference type="RefSeq" id="WP_249284118.1">
    <property type="nucleotide sequence ID" value="NZ_JACRSO010000001.1"/>
</dbReference>
<dbReference type="EMBL" id="JACRSO010000001">
    <property type="protein sequence ID" value="MBC8528060.1"/>
    <property type="molecule type" value="Genomic_DNA"/>
</dbReference>
<keyword evidence="4" id="KW-1185">Reference proteome</keyword>
<evidence type="ECO:0000313" key="4">
    <source>
        <dbReference type="Proteomes" id="UP000654279"/>
    </source>
</evidence>
<dbReference type="Gene3D" id="2.160.20.120">
    <property type="match status" value="1"/>
</dbReference>
<proteinExistence type="predicted"/>
<dbReference type="Pfam" id="PF13349">
    <property type="entry name" value="DUF4097"/>
    <property type="match status" value="1"/>
</dbReference>
<keyword evidence="1" id="KW-0812">Transmembrane</keyword>
<evidence type="ECO:0000259" key="2">
    <source>
        <dbReference type="Pfam" id="PF13349"/>
    </source>
</evidence>
<comment type="caution">
    <text evidence="3">The sequence shown here is derived from an EMBL/GenBank/DDBJ whole genome shotgun (WGS) entry which is preliminary data.</text>
</comment>
<keyword evidence="1" id="KW-0472">Membrane</keyword>
<evidence type="ECO:0000313" key="3">
    <source>
        <dbReference type="EMBL" id="MBC8528060.1"/>
    </source>
</evidence>
<protein>
    <submittedName>
        <fullName evidence="3">DUF4097 family beta strand repeat protein</fullName>
    </submittedName>
</protein>
<dbReference type="Proteomes" id="UP000654279">
    <property type="component" value="Unassembled WGS sequence"/>
</dbReference>
<feature type="domain" description="DUF4097" evidence="2">
    <location>
        <begin position="60"/>
        <end position="249"/>
    </location>
</feature>
<accession>A0A926D0G8</accession>
<sequence length="290" mass="30972">MSPTQRTIKYIAMGLGLLLALGIISGILSAVVGVAGFFSDVQGSEQQMTTQIVRDFEDITSLDVSHAAGKLEIKSGETFRVEAFNVDEGRFTCQRRDDGTLYIQDESIYHAFNIFNWNFGGNATPSIVITLPAGTRLARASIHLGAGETQVEQLICDELKLECGAGSFRADRMAADKVDFSGGVGEIRIENMDFKDMTAKTGVGEVRLSGRLTGDSRVECGVGELRLNLADARSAYAISAKSGLGDIRIDGEKISGELGDSAGAPNRLRLQGGVGAIRVQFGQAADWQAN</sequence>
<feature type="transmembrane region" description="Helical" evidence="1">
    <location>
        <begin position="12"/>
        <end position="38"/>
    </location>
</feature>
<gene>
    <name evidence="3" type="ORF">H8699_01225</name>
</gene>
<dbReference type="AlphaFoldDB" id="A0A926D0G8"/>
<name>A0A926D0G8_9FIRM</name>